<comment type="caution">
    <text evidence="3">The sequence shown here is derived from an EMBL/GenBank/DDBJ whole genome shotgun (WGS) entry which is preliminary data.</text>
</comment>
<name>A0A2V3WF19_9BACI</name>
<feature type="transmembrane region" description="Helical" evidence="2">
    <location>
        <begin position="7"/>
        <end position="28"/>
    </location>
</feature>
<feature type="transmembrane region" description="Helical" evidence="2">
    <location>
        <begin position="70"/>
        <end position="90"/>
    </location>
</feature>
<proteinExistence type="predicted"/>
<feature type="transmembrane region" description="Helical" evidence="2">
    <location>
        <begin position="34"/>
        <end position="58"/>
    </location>
</feature>
<keyword evidence="2" id="KW-0812">Transmembrane</keyword>
<dbReference type="EMBL" id="QJJQ01000005">
    <property type="protein sequence ID" value="PXW87449.1"/>
    <property type="molecule type" value="Genomic_DNA"/>
</dbReference>
<protein>
    <recommendedName>
        <fullName evidence="5">Outer membrane protein assembly factor BamE (Lipoprotein component of BamABCDE complex)</fullName>
    </recommendedName>
</protein>
<dbReference type="InterPro" id="IPR037873">
    <property type="entry name" value="BamE-like"/>
</dbReference>
<keyword evidence="2" id="KW-1133">Transmembrane helix</keyword>
<keyword evidence="1" id="KW-0732">Signal</keyword>
<evidence type="ECO:0000313" key="4">
    <source>
        <dbReference type="Proteomes" id="UP000247978"/>
    </source>
</evidence>
<dbReference type="RefSeq" id="WP_207519149.1">
    <property type="nucleotide sequence ID" value="NZ_JADIJL010000003.1"/>
</dbReference>
<gene>
    <name evidence="3" type="ORF">DFR56_10591</name>
</gene>
<dbReference type="Gene3D" id="3.30.1450.10">
    <property type="match status" value="1"/>
</dbReference>
<evidence type="ECO:0008006" key="5">
    <source>
        <dbReference type="Google" id="ProtNLM"/>
    </source>
</evidence>
<sequence length="184" mass="21923">MIARTLFSIYIIFYMFLYLGYILYIHLLRSTYNVVSLSAILLPFFLLLVFQWMFWTINKSTREKKVSTKCIILSVFCLLLPLSCGIMLGINEQRATFTTEKWLDKHEERVYIVDDLLSKHHFIGKTKEEIYELLGEPTETEYFKTENNIVYYLGDERGLIKIDSEWLVIYFHHNIVTKYSVKTD</sequence>
<organism evidence="3 4">
    <name type="scientific">Pseudogracilibacillus auburnensis</name>
    <dbReference type="NCBI Taxonomy" id="1494959"/>
    <lineage>
        <taxon>Bacteria</taxon>
        <taxon>Bacillati</taxon>
        <taxon>Bacillota</taxon>
        <taxon>Bacilli</taxon>
        <taxon>Bacillales</taxon>
        <taxon>Bacillaceae</taxon>
        <taxon>Pseudogracilibacillus</taxon>
    </lineage>
</organism>
<keyword evidence="2" id="KW-0472">Membrane</keyword>
<keyword evidence="4" id="KW-1185">Reference proteome</keyword>
<dbReference type="AlphaFoldDB" id="A0A2V3WF19"/>
<dbReference type="Proteomes" id="UP000247978">
    <property type="component" value="Unassembled WGS sequence"/>
</dbReference>
<evidence type="ECO:0000256" key="1">
    <source>
        <dbReference type="ARBA" id="ARBA00022729"/>
    </source>
</evidence>
<evidence type="ECO:0000313" key="3">
    <source>
        <dbReference type="EMBL" id="PXW87449.1"/>
    </source>
</evidence>
<evidence type="ECO:0000256" key="2">
    <source>
        <dbReference type="SAM" id="Phobius"/>
    </source>
</evidence>
<accession>A0A2V3WF19</accession>
<reference evidence="3 4" key="1">
    <citation type="submission" date="2018-05" db="EMBL/GenBank/DDBJ databases">
        <title>Genomic Encyclopedia of Type Strains, Phase IV (KMG-IV): sequencing the most valuable type-strain genomes for metagenomic binning, comparative biology and taxonomic classification.</title>
        <authorList>
            <person name="Goeker M."/>
        </authorList>
    </citation>
    <scope>NUCLEOTIDE SEQUENCE [LARGE SCALE GENOMIC DNA]</scope>
    <source>
        <strain evidence="3 4">DSM 28556</strain>
    </source>
</reference>